<gene>
    <name evidence="2" type="ORF">QJT80_04370</name>
</gene>
<feature type="transmembrane region" description="Helical" evidence="1">
    <location>
        <begin position="64"/>
        <end position="85"/>
    </location>
</feature>
<feature type="transmembrane region" description="Helical" evidence="1">
    <location>
        <begin position="215"/>
        <end position="239"/>
    </location>
</feature>
<feature type="transmembrane region" description="Helical" evidence="1">
    <location>
        <begin position="12"/>
        <end position="36"/>
    </location>
</feature>
<keyword evidence="1" id="KW-0812">Transmembrane</keyword>
<protein>
    <submittedName>
        <fullName evidence="2">Uncharacterized protein</fullName>
    </submittedName>
</protein>
<organism evidence="2">
    <name type="scientific">Candidatus Thiocaldithrix dubininis</name>
    <dbReference type="NCBI Taxonomy" id="3080823"/>
    <lineage>
        <taxon>Bacteria</taxon>
        <taxon>Pseudomonadati</taxon>
        <taxon>Pseudomonadota</taxon>
        <taxon>Gammaproteobacteria</taxon>
        <taxon>Thiotrichales</taxon>
        <taxon>Thiotrichaceae</taxon>
        <taxon>Candidatus Thiocaldithrix</taxon>
    </lineage>
</organism>
<reference evidence="2" key="1">
    <citation type="journal article" date="2023" name="Int. J. Mol. Sci.">
        <title>Metagenomics Revealed a New Genus 'Candidatus Thiocaldithrix dubininis' gen. nov., sp. nov. and a New Species 'Candidatus Thiothrix putei' sp. nov. in the Family Thiotrichaceae, Some Members of Which Have Traits of Both Na+- and H+-Motive Energetics.</title>
        <authorList>
            <person name="Ravin N.V."/>
            <person name="Muntyan M.S."/>
            <person name="Smolyakov D.D."/>
            <person name="Rudenko T.S."/>
            <person name="Beletsky A.V."/>
            <person name="Mardanov A.V."/>
            <person name="Grabovich M.Y."/>
        </authorList>
    </citation>
    <scope>NUCLEOTIDE SEQUENCE</scope>
    <source>
        <strain evidence="2">GKL-01</strain>
    </source>
</reference>
<dbReference type="InterPro" id="IPR059133">
    <property type="entry name" value="TsoY-like"/>
</dbReference>
<feature type="transmembrane region" description="Helical" evidence="1">
    <location>
        <begin position="112"/>
        <end position="134"/>
    </location>
</feature>
<evidence type="ECO:0000256" key="1">
    <source>
        <dbReference type="SAM" id="Phobius"/>
    </source>
</evidence>
<feature type="transmembrane region" description="Helical" evidence="1">
    <location>
        <begin position="363"/>
        <end position="384"/>
    </location>
</feature>
<feature type="transmembrane region" description="Helical" evidence="1">
    <location>
        <begin position="328"/>
        <end position="348"/>
    </location>
</feature>
<proteinExistence type="predicted"/>
<dbReference type="AlphaFoldDB" id="A0AA95KLA2"/>
<accession>A0AA95KLA2</accession>
<feature type="transmembrane region" description="Helical" evidence="1">
    <location>
        <begin position="251"/>
        <end position="270"/>
    </location>
</feature>
<dbReference type="EMBL" id="CP124755">
    <property type="protein sequence ID" value="WGZ91713.1"/>
    <property type="molecule type" value="Genomic_DNA"/>
</dbReference>
<keyword evidence="1" id="KW-1133">Transmembrane helix</keyword>
<dbReference type="KEGG" id="tdu:QJT80_04370"/>
<dbReference type="Proteomes" id="UP001300672">
    <property type="component" value="Chromosome"/>
</dbReference>
<keyword evidence="1" id="KW-0472">Membrane</keyword>
<feature type="transmembrane region" description="Helical" evidence="1">
    <location>
        <begin position="184"/>
        <end position="209"/>
    </location>
</feature>
<name>A0AA95KLA2_9GAMM</name>
<feature type="transmembrane region" description="Helical" evidence="1">
    <location>
        <begin position="290"/>
        <end position="308"/>
    </location>
</feature>
<dbReference type="NCBIfam" id="NF047644">
    <property type="entry name" value="TsoY_fam"/>
    <property type="match status" value="1"/>
</dbReference>
<reference evidence="2" key="2">
    <citation type="submission" date="2023-04" db="EMBL/GenBank/DDBJ databases">
        <authorList>
            <person name="Beletskiy A.V."/>
            <person name="Mardanov A.V."/>
            <person name="Ravin N.V."/>
        </authorList>
    </citation>
    <scope>NUCLEOTIDE SEQUENCE</scope>
    <source>
        <strain evidence="2">GKL-01</strain>
    </source>
</reference>
<feature type="transmembrane region" description="Helical" evidence="1">
    <location>
        <begin position="140"/>
        <end position="163"/>
    </location>
</feature>
<sequence length="413" mass="45767">MFRLKNIQGAQYSPLYFLSALGAGGISVSFFMYLMFMTPHKATPIPTWETLQAVFNGNELMLKILAIVALTGIVIFALMHIRLLIWNIREFGQFKQTSAYEQLKQTNSEVQLMAVPLTYAMTINVSFILGALFVPKLWTVVEYLFPLSILAFAVVGIYAFRILTDYMGRVLVATRFDCARNNNLSQMLSIFALGMIGVGFSAAAAMSTVKLTSGIAMLLSILFLASAAVLALIQLILGFRSMLQNGIDRESSVSLWIVIPIITVVGIALYRLTMGMHHNFDLHTADIKALALFATLMSVQTLFAILGFKVMQRLGYFAEYLYGSGKSVGSFALICPGVATFVMSFFFIHKGLIDNGLVVKNSVVYFLLLVPLVILQIQTIWALLRLNKKLLKDSPADTTIKPTQTYPTMVLTH</sequence>
<evidence type="ECO:0000313" key="2">
    <source>
        <dbReference type="EMBL" id="WGZ91713.1"/>
    </source>
</evidence>